<feature type="non-terminal residue" evidence="1">
    <location>
        <position position="1"/>
    </location>
</feature>
<reference evidence="1" key="1">
    <citation type="journal article" date="2001" name="Virus Res.">
        <title>Phylogenetic analysis of Brazilian Flavivirus using nucleotide sequences of parts of NS5 gene and 3' non-coding regions.</title>
        <authorList>
            <person name="Batista W.C."/>
            <person name="Kashima S."/>
            <person name="Marques A.C."/>
            <person name="Figueiredo L.T."/>
        </authorList>
    </citation>
    <scope>NUCLEOTIDE SEQUENCE</scope>
    <source>
        <strain evidence="1">BeAn 4073</strain>
    </source>
</reference>
<sequence length="43" mass="5432">YRNIFREYGSIKLAIDKEMLEYYMLVKKYLVDYIVWLLRIRVL</sequence>
<dbReference type="EMBL" id="AF246786">
    <property type="protein sequence ID" value="AAG14998.1"/>
    <property type="molecule type" value="Genomic_DNA"/>
</dbReference>
<accession>Q9E6H6</accession>
<organism evidence="1">
    <name type="scientific">Cacipacore virus</name>
    <dbReference type="NCBI Taxonomy" id="64305"/>
    <lineage>
        <taxon>Viruses</taxon>
        <taxon>Riboviria</taxon>
        <taxon>Orthornavirae</taxon>
        <taxon>Kitrinoviricota</taxon>
        <taxon>Flasuviricetes</taxon>
        <taxon>Amarillovirales</taxon>
        <taxon>Flaviviridae</taxon>
        <taxon>Orthoflavivirus</taxon>
        <taxon>Orthoflavivirus cacipacoreense</taxon>
    </lineage>
</organism>
<proteinExistence type="predicted"/>
<protein>
    <submittedName>
        <fullName evidence="1">NS5</fullName>
    </submittedName>
</protein>
<evidence type="ECO:0000313" key="1">
    <source>
        <dbReference type="EMBL" id="AAG14998.1"/>
    </source>
</evidence>
<name>Q9E6H6_9FLAV</name>